<dbReference type="FunCoup" id="A0A7M7PH98">
    <property type="interactions" value="791"/>
</dbReference>
<name>A0A7M7PH98_STRPU</name>
<evidence type="ECO:0000259" key="17">
    <source>
        <dbReference type="Pfam" id="PF01490"/>
    </source>
</evidence>
<dbReference type="RefSeq" id="XP_030851456.1">
    <property type="nucleotide sequence ID" value="XM_030995596.1"/>
</dbReference>
<keyword evidence="11" id="KW-1015">Disulfide bond</keyword>
<keyword evidence="4 16" id="KW-0812">Transmembrane</keyword>
<feature type="transmembrane region" description="Helical" evidence="16">
    <location>
        <begin position="300"/>
        <end position="326"/>
    </location>
</feature>
<evidence type="ECO:0000256" key="1">
    <source>
        <dbReference type="ARBA" id="ARBA00004107"/>
    </source>
</evidence>
<proteinExistence type="inferred from homology"/>
<comment type="subcellular location">
    <subcellularLocation>
        <location evidence="1">Late endosome membrane</location>
        <topology evidence="1">Multi-pass membrane protein</topology>
    </subcellularLocation>
    <subcellularLocation>
        <location evidence="2">Lysosome membrane</location>
        <topology evidence="2">Multi-pass membrane protein</topology>
    </subcellularLocation>
</comment>
<feature type="compositionally biased region" description="Basic residues" evidence="15">
    <location>
        <begin position="56"/>
        <end position="66"/>
    </location>
</feature>
<feature type="transmembrane region" description="Helical" evidence="16">
    <location>
        <begin position="371"/>
        <end position="392"/>
    </location>
</feature>
<keyword evidence="6" id="KW-0967">Endosome</keyword>
<evidence type="ECO:0000256" key="7">
    <source>
        <dbReference type="ARBA" id="ARBA00022970"/>
    </source>
</evidence>
<evidence type="ECO:0000256" key="8">
    <source>
        <dbReference type="ARBA" id="ARBA00022989"/>
    </source>
</evidence>
<keyword evidence="8 16" id="KW-1133">Transmembrane helix</keyword>
<organism evidence="18 19">
    <name type="scientific">Strongylocentrotus purpuratus</name>
    <name type="common">Purple sea urchin</name>
    <dbReference type="NCBI Taxonomy" id="7668"/>
    <lineage>
        <taxon>Eukaryota</taxon>
        <taxon>Metazoa</taxon>
        <taxon>Echinodermata</taxon>
        <taxon>Eleutherozoa</taxon>
        <taxon>Echinozoa</taxon>
        <taxon>Echinoidea</taxon>
        <taxon>Euechinoidea</taxon>
        <taxon>Echinacea</taxon>
        <taxon>Camarodonta</taxon>
        <taxon>Echinidea</taxon>
        <taxon>Strongylocentrotidae</taxon>
        <taxon>Strongylocentrotus</taxon>
    </lineage>
</organism>
<evidence type="ECO:0000256" key="4">
    <source>
        <dbReference type="ARBA" id="ARBA00022692"/>
    </source>
</evidence>
<sequence length="578" mass="64869">MSFRSGTPRDYETGEKTPLLNDDEAVPRKGSVSLLRDSPISGSSNLSGASLTGTEKKRRKPFHHASRPSISNGNIQEPEEERVVATYQRYRYYSRLGANNTDHFKIPDHVVPSDLFVLIVPFNLVKKDPGAKQSSIITIFSIWNTMMGTSLLSMPWALQQAGFAMGLGLMLFMAALAMYTCYRVIQSVERQESSGKLIEFSDVCRDYLGRWGEYISVFFSLSALLGAMIVYWVLMSNFLYSTVTFIFDEVKNVVPEVNGTGGCPGHSSVLCPGHHVNGTGYLVLGEVTDKMSNSTPAEVVLFHLIWTETGTVPLFLCILILPLIHIKSPTFFTKFNSLGTLSVAFLLVYICVTASRWGINIDFDHPSSDNYVELFSLNFPALSGILALGYFIHNCVSSILRNQSHPENNGRDLTIAYCLVAGTYTFVAVLFYISFPCPKSCISDNFLKNFHQGDVLAFTARLFLLFQMVTLFPLLVYITRVQLMDQLFGNAYPSWKHMVVYNLILVCICCLFAIYIPHIGNIIRYSGAFCGMAYVFTLPVVIYLLYTKRQGKLRWYHIAFHSLFIVVGVTNFISQFLV</sequence>
<dbReference type="AlphaFoldDB" id="A0A7M7PH98"/>
<dbReference type="GO" id="GO:0015179">
    <property type="term" value="F:L-amino acid transmembrane transporter activity"/>
    <property type="evidence" value="ECO:0000318"/>
    <property type="project" value="GO_Central"/>
</dbReference>
<feature type="transmembrane region" description="Helical" evidence="16">
    <location>
        <begin position="522"/>
        <end position="546"/>
    </location>
</feature>
<evidence type="ECO:0000256" key="9">
    <source>
        <dbReference type="ARBA" id="ARBA00023053"/>
    </source>
</evidence>
<evidence type="ECO:0000313" key="19">
    <source>
        <dbReference type="Proteomes" id="UP000007110"/>
    </source>
</evidence>
<evidence type="ECO:0000256" key="11">
    <source>
        <dbReference type="ARBA" id="ARBA00023157"/>
    </source>
</evidence>
<dbReference type="InterPro" id="IPR013057">
    <property type="entry name" value="AA_transpt_TM"/>
</dbReference>
<evidence type="ECO:0000256" key="5">
    <source>
        <dbReference type="ARBA" id="ARBA00022723"/>
    </source>
</evidence>
<keyword evidence="10 16" id="KW-0472">Membrane</keyword>
<keyword evidence="13" id="KW-0458">Lysosome</keyword>
<feature type="transmembrane region" description="Helical" evidence="16">
    <location>
        <begin position="499"/>
        <end position="516"/>
    </location>
</feature>
<feature type="transmembrane region" description="Helical" evidence="16">
    <location>
        <begin position="455"/>
        <end position="478"/>
    </location>
</feature>
<evidence type="ECO:0000256" key="14">
    <source>
        <dbReference type="ARBA" id="ARBA00038442"/>
    </source>
</evidence>
<feature type="transmembrane region" description="Helical" evidence="16">
    <location>
        <begin position="163"/>
        <end position="182"/>
    </location>
</feature>
<evidence type="ECO:0000256" key="2">
    <source>
        <dbReference type="ARBA" id="ARBA00004155"/>
    </source>
</evidence>
<feature type="transmembrane region" description="Helical" evidence="16">
    <location>
        <begin position="136"/>
        <end position="157"/>
    </location>
</feature>
<dbReference type="EnsemblMetazoa" id="XM_030995596">
    <property type="protein sequence ID" value="XP_030851456"/>
    <property type="gene ID" value="LOC574943"/>
</dbReference>
<evidence type="ECO:0000256" key="12">
    <source>
        <dbReference type="ARBA" id="ARBA00023180"/>
    </source>
</evidence>
<dbReference type="CTD" id="153129"/>
<keyword evidence="19" id="KW-1185">Reference proteome</keyword>
<feature type="transmembrane region" description="Helical" evidence="16">
    <location>
        <begin position="338"/>
        <end position="359"/>
    </location>
</feature>
<dbReference type="PANTHER" id="PTHR22950">
    <property type="entry name" value="AMINO ACID TRANSPORTER"/>
    <property type="match status" value="1"/>
</dbReference>
<reference evidence="19" key="1">
    <citation type="submission" date="2015-02" db="EMBL/GenBank/DDBJ databases">
        <title>Genome sequencing for Strongylocentrotus purpuratus.</title>
        <authorList>
            <person name="Murali S."/>
            <person name="Liu Y."/>
            <person name="Vee V."/>
            <person name="English A."/>
            <person name="Wang M."/>
            <person name="Skinner E."/>
            <person name="Han Y."/>
            <person name="Muzny D.M."/>
            <person name="Worley K.C."/>
            <person name="Gibbs R.A."/>
        </authorList>
    </citation>
    <scope>NUCLEOTIDE SEQUENCE</scope>
</reference>
<evidence type="ECO:0000256" key="15">
    <source>
        <dbReference type="SAM" id="MobiDB-lite"/>
    </source>
</evidence>
<dbReference type="GO" id="GO:0005765">
    <property type="term" value="C:lysosomal membrane"/>
    <property type="evidence" value="ECO:0000318"/>
    <property type="project" value="GO_Central"/>
</dbReference>
<evidence type="ECO:0000256" key="3">
    <source>
        <dbReference type="ARBA" id="ARBA00022448"/>
    </source>
</evidence>
<evidence type="ECO:0000256" key="10">
    <source>
        <dbReference type="ARBA" id="ARBA00023136"/>
    </source>
</evidence>
<accession>A0A7M7PH98</accession>
<dbReference type="GeneID" id="574943"/>
<dbReference type="InParanoid" id="A0A7M7PH98"/>
<feature type="domain" description="Amino acid transporter transmembrane" evidence="17">
    <location>
        <begin position="310"/>
        <end position="574"/>
    </location>
</feature>
<dbReference type="PANTHER" id="PTHR22950:SF244">
    <property type="entry name" value="NEUTRAL AMINO ACID TRANSPORTER 9"/>
    <property type="match status" value="1"/>
</dbReference>
<feature type="transmembrane region" description="Helical" evidence="16">
    <location>
        <begin position="413"/>
        <end position="435"/>
    </location>
</feature>
<comment type="similarity">
    <text evidence="14">Belongs to the amino acid/polyamine transporter 2 family. SLC38A9 subfamily.</text>
</comment>
<keyword evidence="5" id="KW-0479">Metal-binding</keyword>
<dbReference type="GO" id="GO:0031902">
    <property type="term" value="C:late endosome membrane"/>
    <property type="evidence" value="ECO:0007669"/>
    <property type="project" value="UniProtKB-SubCell"/>
</dbReference>
<keyword evidence="12" id="KW-0325">Glycoprotein</keyword>
<feature type="compositionally biased region" description="Polar residues" evidence="15">
    <location>
        <begin position="40"/>
        <end position="53"/>
    </location>
</feature>
<dbReference type="GO" id="GO:0003333">
    <property type="term" value="P:amino acid transmembrane transport"/>
    <property type="evidence" value="ECO:0000318"/>
    <property type="project" value="GO_Central"/>
</dbReference>
<feature type="domain" description="Amino acid transporter transmembrane" evidence="17">
    <location>
        <begin position="133"/>
        <end position="252"/>
    </location>
</feature>
<evidence type="ECO:0000256" key="16">
    <source>
        <dbReference type="SAM" id="Phobius"/>
    </source>
</evidence>
<keyword evidence="7" id="KW-0029">Amino-acid transport</keyword>
<reference evidence="18" key="2">
    <citation type="submission" date="2021-01" db="UniProtKB">
        <authorList>
            <consortium name="EnsemblMetazoa"/>
        </authorList>
    </citation>
    <scope>IDENTIFICATION</scope>
</reference>
<feature type="region of interest" description="Disordered" evidence="15">
    <location>
        <begin position="1"/>
        <end position="77"/>
    </location>
</feature>
<dbReference type="Proteomes" id="UP000007110">
    <property type="component" value="Unassembled WGS sequence"/>
</dbReference>
<feature type="transmembrane region" description="Helical" evidence="16">
    <location>
        <begin position="214"/>
        <end position="234"/>
    </location>
</feature>
<keyword evidence="3" id="KW-0813">Transport</keyword>
<protein>
    <recommendedName>
        <fullName evidence="17">Amino acid transporter transmembrane domain-containing protein</fullName>
    </recommendedName>
</protein>
<evidence type="ECO:0000313" key="18">
    <source>
        <dbReference type="EnsemblMetazoa" id="XP_030851456"/>
    </source>
</evidence>
<feature type="transmembrane region" description="Helical" evidence="16">
    <location>
        <begin position="558"/>
        <end position="577"/>
    </location>
</feature>
<keyword evidence="9" id="KW-0915">Sodium</keyword>
<dbReference type="GO" id="GO:0046872">
    <property type="term" value="F:metal ion binding"/>
    <property type="evidence" value="ECO:0007669"/>
    <property type="project" value="UniProtKB-KW"/>
</dbReference>
<evidence type="ECO:0000256" key="13">
    <source>
        <dbReference type="ARBA" id="ARBA00023228"/>
    </source>
</evidence>
<dbReference type="OMA" id="HWFTPTE"/>
<evidence type="ECO:0000256" key="6">
    <source>
        <dbReference type="ARBA" id="ARBA00022753"/>
    </source>
</evidence>
<dbReference type="Pfam" id="PF01490">
    <property type="entry name" value="Aa_trans"/>
    <property type="match status" value="2"/>
</dbReference>